<keyword evidence="1 4" id="KW-0285">Flavoprotein</keyword>
<evidence type="ECO:0000313" key="8">
    <source>
        <dbReference type="Proteomes" id="UP000326865"/>
    </source>
</evidence>
<comment type="cofactor">
    <cofactor evidence="4">
        <name>FAD</name>
        <dbReference type="ChEBI" id="CHEBI:57692"/>
    </cofactor>
    <text evidence="4">Binds 1 FAD per subunit.</text>
</comment>
<evidence type="ECO:0000256" key="2">
    <source>
        <dbReference type="ARBA" id="ARBA00022827"/>
    </source>
</evidence>
<dbReference type="InterPro" id="IPR014729">
    <property type="entry name" value="Rossmann-like_a/b/a_fold"/>
</dbReference>
<dbReference type="Gene3D" id="1.10.579.10">
    <property type="entry name" value="DNA Cyclobutane Dipyrimidine Photolyase, subunit A, domain 3"/>
    <property type="match status" value="1"/>
</dbReference>
<dbReference type="PANTHER" id="PTHR11455">
    <property type="entry name" value="CRYPTOCHROME"/>
    <property type="match status" value="1"/>
</dbReference>
<dbReference type="EMBL" id="QKKZ01000003">
    <property type="protein sequence ID" value="KAB7513734.1"/>
    <property type="molecule type" value="Genomic_DNA"/>
</dbReference>
<feature type="compositionally biased region" description="Basic and acidic residues" evidence="5">
    <location>
        <begin position="509"/>
        <end position="529"/>
    </location>
</feature>
<organism evidence="7 8">
    <name type="scientific">Halosegnis rubeus</name>
    <dbReference type="NCBI Taxonomy" id="2212850"/>
    <lineage>
        <taxon>Archaea</taxon>
        <taxon>Methanobacteriati</taxon>
        <taxon>Methanobacteriota</taxon>
        <taxon>Stenosarchaea group</taxon>
        <taxon>Halobacteria</taxon>
        <taxon>Halobacteriales</taxon>
        <taxon>Natronomonadaceae</taxon>
        <taxon>Halosegnis</taxon>
    </lineage>
</organism>
<dbReference type="InterPro" id="IPR005101">
    <property type="entry name" value="Cryptochr/Photolyase_FAD-bd"/>
</dbReference>
<proteinExistence type="predicted"/>
<feature type="compositionally biased region" description="Polar residues" evidence="5">
    <location>
        <begin position="532"/>
        <end position="541"/>
    </location>
</feature>
<sequence>MADGGDPPLDTMPLAPLVPSVPDEETGAVVWHRDELRTADHPVLTAAARNADTLLPLFVFDPQFYGDSGLACDDRLRFLHESLADLDEQYRHATAGGMGLSFAHGDPVEVLARFHNAGWDVFAARGPTGRYGRDRDERAREAADVLFVSGDGLVRGTEDTRDGWADHVESWFTDETLTWDPEGVELDHVPAELTPEDIEDAYGITSVKTRVPTGGREAGVETLRAFTDRIDRYPESISAPLAAREGTSGLSPYLRFGCLSVREVYQHVATNATADRARELFTSRLYWNRHYKQKLEDWPGWLDEAANPVLAGFNADRYDPEYVTAWKEGKTGYPMVDAAMRCLRETGWLNFRMRAMCVSVYFHILQQPWKPGADWYHHHLIDSDSAINYTQWQSQCGLVGKPTLRFYNPRKQVRDHDPDGEWIRRWVPELVDLPDDHLPRPERTPIHVQESCGVKIGETYPYPLVEYEAAKEEFWQRYDAIKPEAAARLGDEEIARRVSLSGGVPGAKRIADEHGDGAAGRDRDGDTPRDSPIQTDLTRFE</sequence>
<feature type="region of interest" description="Disordered" evidence="5">
    <location>
        <begin position="503"/>
        <end position="541"/>
    </location>
</feature>
<gene>
    <name evidence="7" type="ORF">DM867_07935</name>
</gene>
<evidence type="ECO:0000256" key="3">
    <source>
        <dbReference type="ARBA" id="ARBA00022991"/>
    </source>
</evidence>
<evidence type="ECO:0000256" key="5">
    <source>
        <dbReference type="SAM" id="MobiDB-lite"/>
    </source>
</evidence>
<evidence type="ECO:0000259" key="6">
    <source>
        <dbReference type="PROSITE" id="PS51645"/>
    </source>
</evidence>
<evidence type="ECO:0000313" key="7">
    <source>
        <dbReference type="EMBL" id="KAB7513734.1"/>
    </source>
</evidence>
<dbReference type="InterPro" id="IPR006050">
    <property type="entry name" value="DNA_photolyase_N"/>
</dbReference>
<feature type="binding site" evidence="4">
    <location>
        <begin position="247"/>
        <end position="251"/>
    </location>
    <ligand>
        <name>FAD</name>
        <dbReference type="ChEBI" id="CHEBI:57692"/>
    </ligand>
</feature>
<feature type="binding site" evidence="4">
    <location>
        <position position="281"/>
    </location>
    <ligand>
        <name>FAD</name>
        <dbReference type="ChEBI" id="CHEBI:57692"/>
    </ligand>
</feature>
<keyword evidence="8" id="KW-1185">Reference proteome</keyword>
<reference evidence="7 8" key="1">
    <citation type="submission" date="2019-10" db="EMBL/GenBank/DDBJ databases">
        <title>Unraveling microbial dark matter from salterns through culturing: the case of the genus Halosegnis.</title>
        <authorList>
            <person name="Duran-Viseras A."/>
            <person name="Andrei A.-S."/>
            <person name="Vera-Gargallo B."/>
            <person name="Ghai R."/>
            <person name="Sanchez-Porro C."/>
            <person name="Ventosa A."/>
        </authorList>
    </citation>
    <scope>NUCLEOTIDE SEQUENCE [LARGE SCALE GENOMIC DNA]</scope>
    <source>
        <strain evidence="7 8">F18-79</strain>
    </source>
</reference>
<name>A0A5N5U5C6_9EURY</name>
<dbReference type="PROSITE" id="PS00394">
    <property type="entry name" value="DNA_PHOTOLYASES_1_1"/>
    <property type="match status" value="1"/>
</dbReference>
<dbReference type="InterPro" id="IPR002081">
    <property type="entry name" value="Cryptochrome/DNA_photolyase_1"/>
</dbReference>
<dbReference type="GO" id="GO:0071949">
    <property type="term" value="F:FAD binding"/>
    <property type="evidence" value="ECO:0007669"/>
    <property type="project" value="TreeGrafter"/>
</dbReference>
<dbReference type="Proteomes" id="UP000326865">
    <property type="component" value="Unassembled WGS sequence"/>
</dbReference>
<dbReference type="Gene3D" id="3.40.50.620">
    <property type="entry name" value="HUPs"/>
    <property type="match status" value="1"/>
</dbReference>
<dbReference type="AlphaFoldDB" id="A0A5N5U5C6"/>
<dbReference type="SUPFAM" id="SSF48173">
    <property type="entry name" value="Cryptochrome/photolyase FAD-binding domain"/>
    <property type="match status" value="1"/>
</dbReference>
<dbReference type="GO" id="GO:0003677">
    <property type="term" value="F:DNA binding"/>
    <property type="evidence" value="ECO:0007669"/>
    <property type="project" value="TreeGrafter"/>
</dbReference>
<dbReference type="InterPro" id="IPR036155">
    <property type="entry name" value="Crypto/Photolyase_N_sf"/>
</dbReference>
<dbReference type="RefSeq" id="WP_152134083.1">
    <property type="nucleotide sequence ID" value="NZ_QKKZ01000003.1"/>
</dbReference>
<dbReference type="GO" id="GO:0003904">
    <property type="term" value="F:deoxyribodipyrimidine photo-lyase activity"/>
    <property type="evidence" value="ECO:0007669"/>
    <property type="project" value="TreeGrafter"/>
</dbReference>
<dbReference type="InterPro" id="IPR036134">
    <property type="entry name" value="Crypto/Photolyase_FAD-like_sf"/>
</dbReference>
<dbReference type="PROSITE" id="PS51645">
    <property type="entry name" value="PHR_CRY_ALPHA_BETA"/>
    <property type="match status" value="1"/>
</dbReference>
<dbReference type="GO" id="GO:0006950">
    <property type="term" value="P:response to stress"/>
    <property type="evidence" value="ECO:0007669"/>
    <property type="project" value="UniProtKB-ARBA"/>
</dbReference>
<protein>
    <submittedName>
        <fullName evidence="7">Deoxyribodipyrimidine photo-lyase/cryptochrome family protein</fullName>
    </submittedName>
</protein>
<feature type="binding site" evidence="4">
    <location>
        <position position="233"/>
    </location>
    <ligand>
        <name>FAD</name>
        <dbReference type="ChEBI" id="CHEBI:57692"/>
    </ligand>
</feature>
<dbReference type="Pfam" id="PF00875">
    <property type="entry name" value="DNA_photolyase"/>
    <property type="match status" value="1"/>
</dbReference>
<feature type="domain" description="Photolyase/cryptochrome alpha/beta" evidence="6">
    <location>
        <begin position="26"/>
        <end position="153"/>
    </location>
</feature>
<evidence type="ECO:0000256" key="1">
    <source>
        <dbReference type="ARBA" id="ARBA00022630"/>
    </source>
</evidence>
<keyword evidence="7" id="KW-0456">Lyase</keyword>
<accession>A0A5N5U5C6</accession>
<comment type="caution">
    <text evidence="7">The sequence shown here is derived from an EMBL/GenBank/DDBJ whole genome shotgun (WGS) entry which is preliminary data.</text>
</comment>
<dbReference type="PANTHER" id="PTHR11455:SF9">
    <property type="entry name" value="CRYPTOCHROME CIRCADIAN CLOCK 5 ISOFORM X1"/>
    <property type="match status" value="1"/>
</dbReference>
<dbReference type="SUPFAM" id="SSF52425">
    <property type="entry name" value="Cryptochrome/photolyase, N-terminal domain"/>
    <property type="match status" value="1"/>
</dbReference>
<keyword evidence="2 4" id="KW-0274">FAD</keyword>
<dbReference type="Pfam" id="PF03441">
    <property type="entry name" value="FAD_binding_7"/>
    <property type="match status" value="1"/>
</dbReference>
<feature type="binding site" evidence="4">
    <location>
        <begin position="382"/>
        <end position="384"/>
    </location>
    <ligand>
        <name>FAD</name>
        <dbReference type="ChEBI" id="CHEBI:57692"/>
    </ligand>
</feature>
<evidence type="ECO:0000256" key="4">
    <source>
        <dbReference type="PIRSR" id="PIRSR602081-1"/>
    </source>
</evidence>
<dbReference type="GO" id="GO:0006139">
    <property type="term" value="P:nucleobase-containing compound metabolic process"/>
    <property type="evidence" value="ECO:0007669"/>
    <property type="project" value="UniProtKB-ARBA"/>
</dbReference>
<dbReference type="Gene3D" id="1.25.40.80">
    <property type="match status" value="1"/>
</dbReference>
<dbReference type="InterPro" id="IPR018394">
    <property type="entry name" value="DNA_photolyase_1_CS_C"/>
</dbReference>
<keyword evidence="3" id="KW-0157">Chromophore</keyword>